<proteinExistence type="predicted"/>
<dbReference type="GO" id="GO:0006004">
    <property type="term" value="P:fucose metabolic process"/>
    <property type="evidence" value="ECO:0007669"/>
    <property type="project" value="TreeGrafter"/>
</dbReference>
<dbReference type="GO" id="GO:0036373">
    <property type="term" value="F:L-fucose mutarotase activity"/>
    <property type="evidence" value="ECO:0007669"/>
    <property type="project" value="UniProtKB-EC"/>
</dbReference>
<comment type="catalytic activity">
    <reaction evidence="1">
        <text>beta-D-ribopyranose = beta-D-ribofuranose</text>
        <dbReference type="Rhea" id="RHEA:25432"/>
        <dbReference type="ChEBI" id="CHEBI:27476"/>
        <dbReference type="ChEBI" id="CHEBI:47002"/>
        <dbReference type="EC" id="5.4.99.62"/>
    </reaction>
</comment>
<dbReference type="RefSeq" id="WP_348827273.1">
    <property type="nucleotide sequence ID" value="NZ_CP098827.1"/>
</dbReference>
<dbReference type="Gene3D" id="3.40.1650.10">
    <property type="entry name" value="RbsD-like domain"/>
    <property type="match status" value="1"/>
</dbReference>
<sequence>MIRGPLLNPPLLEGLAAAGHGARVLVADALYPHSTGAPPAASRVYLNLCEGMVPVLSVMETLAQAVFVEEVTYMADAEGGASESVVECRQRLADHRHGGGQQIAWSSLDRWAFYDACRGPEVCLVVATGECRPYSNFLLTIGVP</sequence>
<dbReference type="PANTHER" id="PTHR31690">
    <property type="entry name" value="FUCOSE MUTAROTASE"/>
    <property type="match status" value="1"/>
</dbReference>
<accession>A0AAU7KJ68</accession>
<dbReference type="Pfam" id="PF05025">
    <property type="entry name" value="RbsD_FucU"/>
    <property type="match status" value="1"/>
</dbReference>
<keyword evidence="2" id="KW-0413">Isomerase</keyword>
<dbReference type="InterPro" id="IPR007721">
    <property type="entry name" value="RbsD_FucU"/>
</dbReference>
<evidence type="ECO:0000256" key="1">
    <source>
        <dbReference type="ARBA" id="ARBA00000223"/>
    </source>
</evidence>
<comment type="catalytic activity">
    <reaction evidence="3">
        <text>alpha-L-fucose = beta-L-fucose</text>
        <dbReference type="Rhea" id="RHEA:25580"/>
        <dbReference type="ChEBI" id="CHEBI:42548"/>
        <dbReference type="ChEBI" id="CHEBI:42589"/>
        <dbReference type="EC" id="5.1.3.29"/>
    </reaction>
</comment>
<evidence type="ECO:0000313" key="4">
    <source>
        <dbReference type="EMBL" id="XBO70948.1"/>
    </source>
</evidence>
<organism evidence="4">
    <name type="scientific">Halomonas sp. RT37</name>
    <dbReference type="NCBI Taxonomy" id="2950872"/>
    <lineage>
        <taxon>Bacteria</taxon>
        <taxon>Pseudomonadati</taxon>
        <taxon>Pseudomonadota</taxon>
        <taxon>Gammaproteobacteria</taxon>
        <taxon>Oceanospirillales</taxon>
        <taxon>Halomonadaceae</taxon>
        <taxon>Halomonas</taxon>
    </lineage>
</organism>
<gene>
    <name evidence="4" type="ORF">NFG58_20500</name>
</gene>
<dbReference type="EMBL" id="CP098827">
    <property type="protein sequence ID" value="XBO70948.1"/>
    <property type="molecule type" value="Genomic_DNA"/>
</dbReference>
<evidence type="ECO:0000256" key="2">
    <source>
        <dbReference type="ARBA" id="ARBA00023235"/>
    </source>
</evidence>
<dbReference type="InterPro" id="IPR050443">
    <property type="entry name" value="RbsD/FucU_mutarotase"/>
</dbReference>
<dbReference type="GO" id="GO:0042806">
    <property type="term" value="F:fucose binding"/>
    <property type="evidence" value="ECO:0007669"/>
    <property type="project" value="TreeGrafter"/>
</dbReference>
<dbReference type="InterPro" id="IPR023750">
    <property type="entry name" value="RbsD-like_sf"/>
</dbReference>
<evidence type="ECO:0000256" key="3">
    <source>
        <dbReference type="ARBA" id="ARBA00036324"/>
    </source>
</evidence>
<protein>
    <submittedName>
        <fullName evidence="4">RbsD/FucU family protein</fullName>
    </submittedName>
</protein>
<dbReference type="GO" id="GO:0062193">
    <property type="term" value="F:D-ribose pyranase activity"/>
    <property type="evidence" value="ECO:0007669"/>
    <property type="project" value="UniProtKB-EC"/>
</dbReference>
<dbReference type="SUPFAM" id="SSF102546">
    <property type="entry name" value="RbsD-like"/>
    <property type="match status" value="1"/>
</dbReference>
<reference evidence="4" key="1">
    <citation type="submission" date="2022-06" db="EMBL/GenBank/DDBJ databases">
        <title>A novel DMS-producing enzyme.</title>
        <authorList>
            <person name="Zhang Y."/>
        </authorList>
    </citation>
    <scope>NUCLEOTIDE SEQUENCE</scope>
    <source>
        <strain evidence="4">RT37</strain>
    </source>
</reference>
<dbReference type="PANTHER" id="PTHR31690:SF4">
    <property type="entry name" value="FUCOSE MUTAROTASE"/>
    <property type="match status" value="1"/>
</dbReference>
<dbReference type="AlphaFoldDB" id="A0AAU7KJ68"/>
<name>A0AAU7KJ68_9GAMM</name>